<dbReference type="PANTHER" id="PTHR43689:SF8">
    <property type="entry name" value="ALPHA_BETA-HYDROLASES SUPERFAMILY PROTEIN"/>
    <property type="match status" value="1"/>
</dbReference>
<proteinExistence type="predicted"/>
<comment type="cofactor">
    <cofactor evidence="1">
        <name>(R)-lipoate</name>
        <dbReference type="ChEBI" id="CHEBI:83088"/>
    </cofactor>
</comment>
<evidence type="ECO:0000313" key="4">
    <source>
        <dbReference type="EMBL" id="RUL95679.1"/>
    </source>
</evidence>
<dbReference type="Pfam" id="PF00561">
    <property type="entry name" value="Abhydrolase_1"/>
    <property type="match status" value="1"/>
</dbReference>
<name>A0A432N830_9HYPH</name>
<dbReference type="InterPro" id="IPR029058">
    <property type="entry name" value="AB_hydrolase_fold"/>
</dbReference>
<dbReference type="SUPFAM" id="SSF53474">
    <property type="entry name" value="alpha/beta-Hydrolases"/>
    <property type="match status" value="1"/>
</dbReference>
<dbReference type="Pfam" id="PF00364">
    <property type="entry name" value="Biotin_lipoyl"/>
    <property type="match status" value="1"/>
</dbReference>
<dbReference type="GO" id="GO:0016740">
    <property type="term" value="F:transferase activity"/>
    <property type="evidence" value="ECO:0007669"/>
    <property type="project" value="UniProtKB-KW"/>
</dbReference>
<dbReference type="CDD" id="cd06849">
    <property type="entry name" value="lipoyl_domain"/>
    <property type="match status" value="1"/>
</dbReference>
<dbReference type="Gene3D" id="3.40.50.1820">
    <property type="entry name" value="alpha/beta hydrolase"/>
    <property type="match status" value="1"/>
</dbReference>
<protein>
    <submittedName>
        <fullName evidence="4">Acetoin dehydrogenase dihydrolipoyllysine-residue acetyltransferase subunit</fullName>
    </submittedName>
</protein>
<evidence type="ECO:0000259" key="3">
    <source>
        <dbReference type="PROSITE" id="PS50968"/>
    </source>
</evidence>
<dbReference type="InterPro" id="IPR011053">
    <property type="entry name" value="Single_hybrid_motif"/>
</dbReference>
<dbReference type="PRINTS" id="PR00111">
    <property type="entry name" value="ABHYDROLASE"/>
</dbReference>
<dbReference type="Gene3D" id="2.40.50.100">
    <property type="match status" value="1"/>
</dbReference>
<organism evidence="4 5">
    <name type="scientific">Rhizobium chutanense</name>
    <dbReference type="NCBI Taxonomy" id="2035448"/>
    <lineage>
        <taxon>Bacteria</taxon>
        <taxon>Pseudomonadati</taxon>
        <taxon>Pseudomonadota</taxon>
        <taxon>Alphaproteobacteria</taxon>
        <taxon>Hyphomicrobiales</taxon>
        <taxon>Rhizobiaceae</taxon>
        <taxon>Rhizobium/Agrobacterium group</taxon>
        <taxon>Rhizobium</taxon>
    </lineage>
</organism>
<evidence type="ECO:0000256" key="2">
    <source>
        <dbReference type="ARBA" id="ARBA00022823"/>
    </source>
</evidence>
<dbReference type="RefSeq" id="WP_126912330.1">
    <property type="nucleotide sequence ID" value="NZ_ML133813.1"/>
</dbReference>
<keyword evidence="4" id="KW-0808">Transferase</keyword>
<sequence>MSLIEAVTIPKWGMTMTEGKITQWMIGEGGSVARGQEILEIETTKVTNVLEASASGTLRQIVLAEGTTAPVGALAGVIADESATQEEIDAFIQSYADRIGSGEEGEGGLSLPRKVAVPGGSLNLLEAGEPSDDIVLFLHGFGGDLTTWLFNQPVLAETMRTIAVDLPGHGDSSPAAGSNVVDEIAVAIEEAVTPIASGKIHLVAHSFGGAIAAALAARLPSRIGSLTLLAPIGLSKQISRDFLTDFIAAERRRPLQNVLERLFADPSKITNDMVEGTLRFKRLEGVPEALSAIADAIADDGGQKQSIGATLSALSCPVTLIWGDQDQIVPVPQQGEIPANATFVKIPGAGHMPQMEAASTVNDEIVKTIKRGGA</sequence>
<reference evidence="4 5" key="1">
    <citation type="submission" date="2018-11" db="EMBL/GenBank/DDBJ databases">
        <title>Rhizobium chutanense sp. nov., isolated from root nodules of Phaseolus vulgaris in China.</title>
        <authorList>
            <person name="Huo Y."/>
        </authorList>
    </citation>
    <scope>NUCLEOTIDE SEQUENCE [LARGE SCALE GENOMIC DNA]</scope>
    <source>
        <strain evidence="4 5">C16</strain>
    </source>
</reference>
<dbReference type="Proteomes" id="UP000278081">
    <property type="component" value="Unassembled WGS sequence"/>
</dbReference>
<dbReference type="NCBIfam" id="NF011457">
    <property type="entry name" value="PRK14875.1"/>
    <property type="match status" value="1"/>
</dbReference>
<dbReference type="InterPro" id="IPR000073">
    <property type="entry name" value="AB_hydrolase_1"/>
</dbReference>
<dbReference type="PANTHER" id="PTHR43689">
    <property type="entry name" value="HYDROLASE"/>
    <property type="match status" value="1"/>
</dbReference>
<dbReference type="PROSITE" id="PS50968">
    <property type="entry name" value="BIOTINYL_LIPOYL"/>
    <property type="match status" value="1"/>
</dbReference>
<dbReference type="PROSITE" id="PS00189">
    <property type="entry name" value="LIPOYL"/>
    <property type="match status" value="1"/>
</dbReference>
<comment type="caution">
    <text evidence="4">The sequence shown here is derived from an EMBL/GenBank/DDBJ whole genome shotgun (WGS) entry which is preliminary data.</text>
</comment>
<keyword evidence="2" id="KW-0450">Lipoyl</keyword>
<dbReference type="EMBL" id="RJTJ01000067">
    <property type="protein sequence ID" value="RUL95679.1"/>
    <property type="molecule type" value="Genomic_DNA"/>
</dbReference>
<dbReference type="InterPro" id="IPR000089">
    <property type="entry name" value="Biotin_lipoyl"/>
</dbReference>
<feature type="domain" description="Lipoyl-binding" evidence="3">
    <location>
        <begin position="4"/>
        <end position="79"/>
    </location>
</feature>
<accession>A0A432N830</accession>
<dbReference type="InterPro" id="IPR003016">
    <property type="entry name" value="2-oxoA_DH_lipoyl-BS"/>
</dbReference>
<dbReference type="AlphaFoldDB" id="A0A432N830"/>
<evidence type="ECO:0000256" key="1">
    <source>
        <dbReference type="ARBA" id="ARBA00001938"/>
    </source>
</evidence>
<dbReference type="OrthoDB" id="9804723at2"/>
<dbReference type="SUPFAM" id="SSF51230">
    <property type="entry name" value="Single hybrid motif"/>
    <property type="match status" value="1"/>
</dbReference>
<gene>
    <name evidence="4" type="ORF">EFR84_33720</name>
</gene>
<evidence type="ECO:0000313" key="5">
    <source>
        <dbReference type="Proteomes" id="UP000278081"/>
    </source>
</evidence>